<evidence type="ECO:0000313" key="2">
    <source>
        <dbReference type="EMBL" id="CAI0410998.1"/>
    </source>
</evidence>
<dbReference type="AlphaFoldDB" id="A0AAV0JQ35"/>
<gene>
    <name evidence="2" type="ORF">LITE_LOCUS14978</name>
</gene>
<dbReference type="EMBL" id="CAMGYJ010000005">
    <property type="protein sequence ID" value="CAI0410998.1"/>
    <property type="molecule type" value="Genomic_DNA"/>
</dbReference>
<evidence type="ECO:0000256" key="1">
    <source>
        <dbReference type="SAM" id="MobiDB-lite"/>
    </source>
</evidence>
<sequence length="69" mass="7585">MKGEVVRRGYELKEEEKKNNGNSVSQVTRAVVRTVNRATWTLLSPPPSHRIAYSSAGGEELSTVSVRNG</sequence>
<accession>A0AAV0JQ35</accession>
<name>A0AAV0JQ35_9ROSI</name>
<organism evidence="2 3">
    <name type="scientific">Linum tenue</name>
    <dbReference type="NCBI Taxonomy" id="586396"/>
    <lineage>
        <taxon>Eukaryota</taxon>
        <taxon>Viridiplantae</taxon>
        <taxon>Streptophyta</taxon>
        <taxon>Embryophyta</taxon>
        <taxon>Tracheophyta</taxon>
        <taxon>Spermatophyta</taxon>
        <taxon>Magnoliopsida</taxon>
        <taxon>eudicotyledons</taxon>
        <taxon>Gunneridae</taxon>
        <taxon>Pentapetalae</taxon>
        <taxon>rosids</taxon>
        <taxon>fabids</taxon>
        <taxon>Malpighiales</taxon>
        <taxon>Linaceae</taxon>
        <taxon>Linum</taxon>
    </lineage>
</organism>
<feature type="region of interest" description="Disordered" evidence="1">
    <location>
        <begin position="1"/>
        <end position="25"/>
    </location>
</feature>
<dbReference type="Proteomes" id="UP001154282">
    <property type="component" value="Unassembled WGS sequence"/>
</dbReference>
<comment type="caution">
    <text evidence="2">The sequence shown here is derived from an EMBL/GenBank/DDBJ whole genome shotgun (WGS) entry which is preliminary data.</text>
</comment>
<feature type="compositionally biased region" description="Basic and acidic residues" evidence="1">
    <location>
        <begin position="1"/>
        <end position="19"/>
    </location>
</feature>
<protein>
    <submittedName>
        <fullName evidence="2">Uncharacterized protein</fullName>
    </submittedName>
</protein>
<proteinExistence type="predicted"/>
<evidence type="ECO:0000313" key="3">
    <source>
        <dbReference type="Proteomes" id="UP001154282"/>
    </source>
</evidence>
<keyword evidence="3" id="KW-1185">Reference proteome</keyword>
<reference evidence="2" key="1">
    <citation type="submission" date="2022-08" db="EMBL/GenBank/DDBJ databases">
        <authorList>
            <person name="Gutierrez-Valencia J."/>
        </authorList>
    </citation>
    <scope>NUCLEOTIDE SEQUENCE</scope>
</reference>